<dbReference type="Proteomes" id="UP001232992">
    <property type="component" value="Unassembled WGS sequence"/>
</dbReference>
<keyword evidence="1" id="KW-0812">Transmembrane</keyword>
<evidence type="ECO:0000256" key="1">
    <source>
        <dbReference type="SAM" id="Phobius"/>
    </source>
</evidence>
<feature type="transmembrane region" description="Helical" evidence="1">
    <location>
        <begin position="54"/>
        <end position="81"/>
    </location>
</feature>
<comment type="caution">
    <text evidence="2">The sequence shown here is derived from an EMBL/GenBank/DDBJ whole genome shotgun (WGS) entry which is preliminary data.</text>
</comment>
<evidence type="ECO:0000313" key="2">
    <source>
        <dbReference type="EMBL" id="MDJ1185804.1"/>
    </source>
</evidence>
<keyword evidence="1" id="KW-1133">Transmembrane helix</keyword>
<organism evidence="2 3">
    <name type="scientific">Roseofilum casamattae BLCC-M143</name>
    <dbReference type="NCBI Taxonomy" id="3022442"/>
    <lineage>
        <taxon>Bacteria</taxon>
        <taxon>Bacillati</taxon>
        <taxon>Cyanobacteriota</taxon>
        <taxon>Cyanophyceae</taxon>
        <taxon>Desertifilales</taxon>
        <taxon>Desertifilaceae</taxon>
        <taxon>Roseofilum</taxon>
        <taxon>Roseofilum casamattae</taxon>
    </lineage>
</organism>
<sequence length="115" mass="11927">MIGFFLTWALAALSLAITAYLVPGLAIASWQAAAIGAVVMGLVNAIIKPILTLLTLPLTVLTLGLFLLVVNAISLGLVGYFTPGFTINGFLPAILGSIVLSLVSWVIDQFVGGNE</sequence>
<proteinExistence type="predicted"/>
<evidence type="ECO:0000313" key="3">
    <source>
        <dbReference type="Proteomes" id="UP001232992"/>
    </source>
</evidence>
<dbReference type="Pfam" id="PF04020">
    <property type="entry name" value="Phage_holin_4_2"/>
    <property type="match status" value="1"/>
</dbReference>
<dbReference type="RefSeq" id="WP_283760441.1">
    <property type="nucleotide sequence ID" value="NZ_JAQOSQ010000051.1"/>
</dbReference>
<dbReference type="InterPro" id="IPR007165">
    <property type="entry name" value="Phage_holin_4_2"/>
</dbReference>
<dbReference type="PANTHER" id="PTHR37309:SF1">
    <property type="entry name" value="SLR0284 PROTEIN"/>
    <property type="match status" value="1"/>
</dbReference>
<feature type="transmembrane region" description="Helical" evidence="1">
    <location>
        <begin position="28"/>
        <end position="47"/>
    </location>
</feature>
<reference evidence="2 3" key="1">
    <citation type="submission" date="2023-01" db="EMBL/GenBank/DDBJ databases">
        <title>Novel diversity within Roseofilum (Cyanobacteria; Desertifilaceae) from marine benthic mats with descriptions of four novel species.</title>
        <authorList>
            <person name="Wang Y."/>
            <person name="Berthold D.E."/>
            <person name="Hu J."/>
            <person name="Lefler F.W."/>
            <person name="Laughinghouse H.D. IV."/>
        </authorList>
    </citation>
    <scope>NUCLEOTIDE SEQUENCE [LARGE SCALE GENOMIC DNA]</scope>
    <source>
        <strain evidence="2 3">BLCC-M143</strain>
    </source>
</reference>
<dbReference type="EMBL" id="JAQOSQ010000051">
    <property type="protein sequence ID" value="MDJ1185804.1"/>
    <property type="molecule type" value="Genomic_DNA"/>
</dbReference>
<keyword evidence="1" id="KW-0472">Membrane</keyword>
<accession>A0ABT7C2X8</accession>
<keyword evidence="3" id="KW-1185">Reference proteome</keyword>
<feature type="transmembrane region" description="Helical" evidence="1">
    <location>
        <begin position="87"/>
        <end position="107"/>
    </location>
</feature>
<name>A0ABT7C2X8_9CYAN</name>
<dbReference type="PANTHER" id="PTHR37309">
    <property type="entry name" value="SLR0284 PROTEIN"/>
    <property type="match status" value="1"/>
</dbReference>
<gene>
    <name evidence="2" type="ORF">PMH09_21710</name>
</gene>
<protein>
    <submittedName>
        <fullName evidence="2">Phage holin family protein</fullName>
    </submittedName>
</protein>